<reference evidence="2" key="1">
    <citation type="submission" date="2019-12" db="EMBL/GenBank/DDBJ databases">
        <title>Complete and draft genome sequences of new strains and members of some known species of the genus Rathayibacter isolated from plants.</title>
        <authorList>
            <person name="Tarlachkov S.V."/>
            <person name="Starodumova I.P."/>
            <person name="Dorofeeva L.V."/>
            <person name="Prisyazhnaya N.V."/>
            <person name="Leyn S."/>
            <person name="Zlamal J."/>
            <person name="Elan M."/>
            <person name="Osterman A.L."/>
            <person name="Nadler S."/>
            <person name="Subbotin S.A."/>
            <person name="Evtushenko L.I."/>
        </authorList>
    </citation>
    <scope>NUCLEOTIDE SEQUENCE [LARGE SCALE GENOMIC DNA]</scope>
    <source>
        <strain evidence="2">VKM Ac-2761</strain>
    </source>
</reference>
<gene>
    <name evidence="1" type="ORF">GSU10_14675</name>
</gene>
<accession>A0AAE6RM65</accession>
<evidence type="ECO:0000313" key="2">
    <source>
        <dbReference type="Proteomes" id="UP000465031"/>
    </source>
</evidence>
<sequence length="118" mass="12942">MTPSRQASADEALAREVLRVQRLHAGRSLDVRGWSVVDIGSDTDARDPRDVLPKGLRPAVEHIWPRRVGDDGAVYVNVEAGNDVEADPVVSRVVQFPTAATRRVFDGRVVREETGSLT</sequence>
<dbReference type="KEGG" id="rte:GSU10_14675"/>
<proteinExistence type="predicted"/>
<evidence type="ECO:0000313" key="1">
    <source>
        <dbReference type="EMBL" id="QHC56747.1"/>
    </source>
</evidence>
<organism evidence="1 2">
    <name type="scientific">Rathayibacter tanaceti</name>
    <dbReference type="NCBI Taxonomy" id="1671680"/>
    <lineage>
        <taxon>Bacteria</taxon>
        <taxon>Bacillati</taxon>
        <taxon>Actinomycetota</taxon>
        <taxon>Actinomycetes</taxon>
        <taxon>Micrococcales</taxon>
        <taxon>Microbacteriaceae</taxon>
        <taxon>Rathayibacter</taxon>
    </lineage>
</organism>
<dbReference type="AlphaFoldDB" id="A0AAE6RM65"/>
<dbReference type="RefSeq" id="WP_132505820.1">
    <property type="nucleotide sequence ID" value="NZ_CP047186.1"/>
</dbReference>
<protein>
    <submittedName>
        <fullName evidence="1">Uncharacterized protein</fullName>
    </submittedName>
</protein>
<dbReference type="Proteomes" id="UP000465031">
    <property type="component" value="Chromosome"/>
</dbReference>
<dbReference type="EMBL" id="CP047186">
    <property type="protein sequence ID" value="QHC56747.1"/>
    <property type="molecule type" value="Genomic_DNA"/>
</dbReference>
<name>A0AAE6RM65_9MICO</name>